<dbReference type="OrthoDB" id="1935484at2759"/>
<dbReference type="VEuPathDB" id="FungiDB:MPH_11328"/>
<feature type="region of interest" description="Disordered" evidence="1">
    <location>
        <begin position="139"/>
        <end position="167"/>
    </location>
</feature>
<organism evidence="2 3">
    <name type="scientific">Macrophomina phaseolina (strain MS6)</name>
    <name type="common">Charcoal rot fungus</name>
    <dbReference type="NCBI Taxonomy" id="1126212"/>
    <lineage>
        <taxon>Eukaryota</taxon>
        <taxon>Fungi</taxon>
        <taxon>Dikarya</taxon>
        <taxon>Ascomycota</taxon>
        <taxon>Pezizomycotina</taxon>
        <taxon>Dothideomycetes</taxon>
        <taxon>Dothideomycetes incertae sedis</taxon>
        <taxon>Botryosphaeriales</taxon>
        <taxon>Botryosphaeriaceae</taxon>
        <taxon>Macrophomina</taxon>
    </lineage>
</organism>
<evidence type="ECO:0000313" key="3">
    <source>
        <dbReference type="Proteomes" id="UP000007129"/>
    </source>
</evidence>
<dbReference type="HOGENOM" id="CLU_1200021_0_0_1"/>
<gene>
    <name evidence="2" type="ORF">MPH_11328</name>
</gene>
<reference evidence="2 3" key="1">
    <citation type="journal article" date="2012" name="BMC Genomics">
        <title>Tools to kill: Genome of one of the most destructive plant pathogenic fungi Macrophomina phaseolina.</title>
        <authorList>
            <person name="Islam M.S."/>
            <person name="Haque M.S."/>
            <person name="Islam M.M."/>
            <person name="Emdad E.M."/>
            <person name="Halim A."/>
            <person name="Hossen Q.M.M."/>
            <person name="Hossain M.Z."/>
            <person name="Ahmed B."/>
            <person name="Rahim S."/>
            <person name="Rahman M.S."/>
            <person name="Alam M.M."/>
            <person name="Hou S."/>
            <person name="Wan X."/>
            <person name="Saito J.A."/>
            <person name="Alam M."/>
        </authorList>
    </citation>
    <scope>NUCLEOTIDE SEQUENCE [LARGE SCALE GENOMIC DNA]</scope>
    <source>
        <strain evidence="2 3">MS6</strain>
    </source>
</reference>
<proteinExistence type="predicted"/>
<comment type="caution">
    <text evidence="2">The sequence shown here is derived from an EMBL/GenBank/DDBJ whole genome shotgun (WGS) entry which is preliminary data.</text>
</comment>
<dbReference type="eggNOG" id="KOG2533">
    <property type="taxonomic scope" value="Eukaryota"/>
</dbReference>
<evidence type="ECO:0000256" key="1">
    <source>
        <dbReference type="SAM" id="MobiDB-lite"/>
    </source>
</evidence>
<sequence length="231" mass="25290">MPPGPCQTAGRLRGKGWFNEHEEKILVNRILRDDPSKGDMHNRQGVNLQRLWKCLKDYDLWPLYIVGSLTRKPAPRMITNDDQVGLTNYIPPNPPQNYLSYILRQMGFSTFEANLLTIPSQFLFGVNVSDPPFSISFPSLTPPSSSSSPGSANASTSAPSSRLSRTSGFCPGSLPSLAWAPAPANGPTRQQDFARHMLFQCCAVVCSEVLLRGQEQAPRGGVGEVDGRGED</sequence>
<dbReference type="InParanoid" id="K2RG04"/>
<dbReference type="Proteomes" id="UP000007129">
    <property type="component" value="Unassembled WGS sequence"/>
</dbReference>
<dbReference type="AlphaFoldDB" id="K2RG04"/>
<feature type="compositionally biased region" description="Low complexity" evidence="1">
    <location>
        <begin position="139"/>
        <end position="161"/>
    </location>
</feature>
<protein>
    <submittedName>
        <fullName evidence="2">Uncharacterized protein</fullName>
    </submittedName>
</protein>
<dbReference type="EMBL" id="AHHD01000467">
    <property type="protein sequence ID" value="EKG11832.1"/>
    <property type="molecule type" value="Genomic_DNA"/>
</dbReference>
<evidence type="ECO:0000313" key="2">
    <source>
        <dbReference type="EMBL" id="EKG11832.1"/>
    </source>
</evidence>
<name>K2RG04_MACPH</name>
<accession>K2RG04</accession>